<sequence>MDGEPWQRAIAHVDMDAFFASVEVRDDPRLRGRPLAVGGDGPRGVVATASYEARRYGVHSAMPMSRARALCPDLIVVPGRHAHYRNVSAQIMAVLDRFTPLREAVSVDEAYLDISGVQRLLGEPATIARDIRQAVWDEVHLTCSVGVGISKSVAKIASSRAKPHGIDVVEPERTAEFLAPLPLSAIGGVGPVAQKKFTNLGVVTVGDLAALPPSVVNRAVGSAAPALLALARGEDPRPVGANAKDKSIGKERTFSTDIADPVRLRSIATSMADEVSYRLRRRGLAAKSVSIKVRRPDWSSLTRTGSFPIPVQESEEFRERALVVCERALEGVGAVRLLGVRAEHLVPASSVHAQGDLEGRSATWSDVDRAMDRARERFGVRSLARASGLDKRDLDAKDGTDAGTGETRGGGSR</sequence>
<dbReference type="PANTHER" id="PTHR11076:SF33">
    <property type="entry name" value="DNA POLYMERASE KAPPA"/>
    <property type="match status" value="1"/>
</dbReference>
<keyword evidence="4" id="KW-0235">DNA replication</keyword>
<keyword evidence="4" id="KW-0515">Mutator protein</keyword>
<evidence type="ECO:0000256" key="5">
    <source>
        <dbReference type="SAM" id="MobiDB-lite"/>
    </source>
</evidence>
<keyword evidence="4" id="KW-0963">Cytoplasm</keyword>
<dbReference type="Gene3D" id="3.30.70.270">
    <property type="match status" value="1"/>
</dbReference>
<dbReference type="InterPro" id="IPR043128">
    <property type="entry name" value="Rev_trsase/Diguanyl_cyclase"/>
</dbReference>
<accession>A0ABN5DNN6</accession>
<dbReference type="InterPro" id="IPR043502">
    <property type="entry name" value="DNA/RNA_pol_sf"/>
</dbReference>
<feature type="site" description="Substrate discrimination" evidence="4">
    <location>
        <position position="19"/>
    </location>
</feature>
<comment type="catalytic activity">
    <reaction evidence="3 4">
        <text>DNA(n) + a 2'-deoxyribonucleoside 5'-triphosphate = DNA(n+1) + diphosphate</text>
        <dbReference type="Rhea" id="RHEA:22508"/>
        <dbReference type="Rhea" id="RHEA-COMP:17339"/>
        <dbReference type="Rhea" id="RHEA-COMP:17340"/>
        <dbReference type="ChEBI" id="CHEBI:33019"/>
        <dbReference type="ChEBI" id="CHEBI:61560"/>
        <dbReference type="ChEBI" id="CHEBI:173112"/>
        <dbReference type="EC" id="2.7.7.7"/>
    </reaction>
</comment>
<evidence type="ECO:0000259" key="6">
    <source>
        <dbReference type="PROSITE" id="PS50173"/>
    </source>
</evidence>
<evidence type="ECO:0000256" key="1">
    <source>
        <dbReference type="ARBA" id="ARBA00010945"/>
    </source>
</evidence>
<dbReference type="Proteomes" id="UP000815698">
    <property type="component" value="Chromosome"/>
</dbReference>
<dbReference type="InterPro" id="IPR050116">
    <property type="entry name" value="DNA_polymerase-Y"/>
</dbReference>
<keyword evidence="4" id="KW-0460">Magnesium</keyword>
<dbReference type="PROSITE" id="PS50173">
    <property type="entry name" value="UMUC"/>
    <property type="match status" value="1"/>
</dbReference>
<dbReference type="SUPFAM" id="SSF100879">
    <property type="entry name" value="Lesion bypass DNA polymerase (Y-family), little finger domain"/>
    <property type="match status" value="1"/>
</dbReference>
<dbReference type="Gene3D" id="1.10.150.20">
    <property type="entry name" value="5' to 3' exonuclease, C-terminal subdomain"/>
    <property type="match status" value="1"/>
</dbReference>
<feature type="compositionally biased region" description="Basic and acidic residues" evidence="5">
    <location>
        <begin position="389"/>
        <end position="400"/>
    </location>
</feature>
<feature type="active site" evidence="4">
    <location>
        <position position="109"/>
    </location>
</feature>
<dbReference type="Pfam" id="PF11799">
    <property type="entry name" value="IMS_C"/>
    <property type="match status" value="1"/>
</dbReference>
<evidence type="ECO:0000313" key="8">
    <source>
        <dbReference type="Proteomes" id="UP000815698"/>
    </source>
</evidence>
<dbReference type="Gene3D" id="3.30.1490.100">
    <property type="entry name" value="DNA polymerase, Y-family, little finger domain"/>
    <property type="match status" value="1"/>
</dbReference>
<dbReference type="Pfam" id="PF11798">
    <property type="entry name" value="IMS_HHH"/>
    <property type="match status" value="1"/>
</dbReference>
<proteinExistence type="inferred from homology"/>
<dbReference type="Pfam" id="PF00817">
    <property type="entry name" value="IMS"/>
    <property type="match status" value="1"/>
</dbReference>
<dbReference type="NCBIfam" id="NF002677">
    <property type="entry name" value="PRK02406.1"/>
    <property type="match status" value="1"/>
</dbReference>
<keyword evidence="4" id="KW-0548">Nucleotidyltransferase</keyword>
<name>A0ABN5DNN6_9MICO</name>
<keyword evidence="4" id="KW-0234">DNA repair</keyword>
<keyword evidence="4" id="KW-0479">Metal-binding</keyword>
<dbReference type="PANTHER" id="PTHR11076">
    <property type="entry name" value="DNA REPAIR POLYMERASE UMUC / TRANSFERASE FAMILY MEMBER"/>
    <property type="match status" value="1"/>
</dbReference>
<feature type="binding site" evidence="4">
    <location>
        <position position="14"/>
    </location>
    <ligand>
        <name>Mg(2+)</name>
        <dbReference type="ChEBI" id="CHEBI:18420"/>
    </ligand>
</feature>
<keyword evidence="4" id="KW-0238">DNA-binding</keyword>
<keyword evidence="4" id="KW-0227">DNA damage</keyword>
<evidence type="ECO:0000256" key="3">
    <source>
        <dbReference type="ARBA" id="ARBA00049244"/>
    </source>
</evidence>
<dbReference type="InterPro" id="IPR024728">
    <property type="entry name" value="PolY_HhH_motif"/>
</dbReference>
<dbReference type="RefSeq" id="WP_096882647.1">
    <property type="nucleotide sequence ID" value="NZ_CP023482.1"/>
</dbReference>
<dbReference type="SUPFAM" id="SSF56672">
    <property type="entry name" value="DNA/RNA polymerases"/>
    <property type="match status" value="1"/>
</dbReference>
<feature type="region of interest" description="Disordered" evidence="5">
    <location>
        <begin position="389"/>
        <end position="413"/>
    </location>
</feature>
<dbReference type="CDD" id="cd03586">
    <property type="entry name" value="PolY_Pol_IV_kappa"/>
    <property type="match status" value="1"/>
</dbReference>
<dbReference type="InterPro" id="IPR036775">
    <property type="entry name" value="DNA_pol_Y-fam_lit_finger_sf"/>
</dbReference>
<keyword evidence="8" id="KW-1185">Reference proteome</keyword>
<comment type="cofactor">
    <cofactor evidence="4">
        <name>Mg(2+)</name>
        <dbReference type="ChEBI" id="CHEBI:18420"/>
    </cofactor>
    <text evidence="4">Binds 2 magnesium ions per subunit.</text>
</comment>
<dbReference type="EC" id="2.7.7.7" evidence="4"/>
<feature type="binding site" evidence="4">
    <location>
        <position position="108"/>
    </location>
    <ligand>
        <name>Mg(2+)</name>
        <dbReference type="ChEBI" id="CHEBI:18420"/>
    </ligand>
</feature>
<dbReference type="InterPro" id="IPR001126">
    <property type="entry name" value="UmuC"/>
</dbReference>
<evidence type="ECO:0000313" key="7">
    <source>
        <dbReference type="EMBL" id="ATH96182.1"/>
    </source>
</evidence>
<comment type="subcellular location">
    <subcellularLocation>
        <location evidence="4">Cytoplasm</location>
    </subcellularLocation>
</comment>
<dbReference type="InterPro" id="IPR022880">
    <property type="entry name" value="DNApol_IV"/>
</dbReference>
<organism evidence="7 8">
    <name type="scientific">Dermabacter jinjuensis</name>
    <dbReference type="NCBI Taxonomy" id="1667168"/>
    <lineage>
        <taxon>Bacteria</taxon>
        <taxon>Bacillati</taxon>
        <taxon>Actinomycetota</taxon>
        <taxon>Actinomycetes</taxon>
        <taxon>Micrococcales</taxon>
        <taxon>Dermabacteraceae</taxon>
        <taxon>Dermabacter</taxon>
    </lineage>
</organism>
<keyword evidence="4" id="KW-0239">DNA-directed DNA polymerase</keyword>
<keyword evidence="4" id="KW-0808">Transferase</keyword>
<gene>
    <name evidence="4" type="primary">dinB</name>
    <name evidence="7" type="ORF">COP05_03030</name>
</gene>
<comment type="subunit">
    <text evidence="4">Monomer.</text>
</comment>
<dbReference type="InterPro" id="IPR017961">
    <property type="entry name" value="DNA_pol_Y-fam_little_finger"/>
</dbReference>
<evidence type="ECO:0000256" key="2">
    <source>
        <dbReference type="ARBA" id="ARBA00025589"/>
    </source>
</evidence>
<dbReference type="EMBL" id="CP023482">
    <property type="protein sequence ID" value="ATH96182.1"/>
    <property type="molecule type" value="Genomic_DNA"/>
</dbReference>
<dbReference type="HAMAP" id="MF_01113">
    <property type="entry name" value="DNApol_IV"/>
    <property type="match status" value="1"/>
</dbReference>
<feature type="domain" description="UmuC" evidence="6">
    <location>
        <begin position="10"/>
        <end position="190"/>
    </location>
</feature>
<evidence type="ECO:0000256" key="4">
    <source>
        <dbReference type="HAMAP-Rule" id="MF_01113"/>
    </source>
</evidence>
<dbReference type="Gene3D" id="3.40.1170.60">
    <property type="match status" value="1"/>
</dbReference>
<comment type="function">
    <text evidence="2 4">Poorly processive, error-prone DNA polymerase involved in untargeted mutagenesis. Copies undamaged DNA at stalled replication forks, which arise in vivo from mismatched or misaligned primer ends. These misaligned primers can be extended by PolIV. Exhibits no 3'-5' exonuclease (proofreading) activity. May be involved in translesional synthesis, in conjunction with the beta clamp from PolIII.</text>
</comment>
<comment type="similarity">
    <text evidence="1 4">Belongs to the DNA polymerase type-Y family.</text>
</comment>
<reference evidence="7 8" key="1">
    <citation type="journal article" date="2016" name="Int. J. Syst. Evol. Microbiol.">
        <title>Dermabacter jinjuensis sp. nov., a novel species of the genus Dermabacter isolated from a clinical specimen.</title>
        <authorList>
            <person name="Park Y.K."/>
            <person name="Lee K.M."/>
            <person name="Lee W.K."/>
            <person name="Cho M.J."/>
            <person name="Lee H.S."/>
            <person name="Cho Y.G."/>
            <person name="Lee Y.C."/>
            <person name="Lee W.K."/>
            <person name="Seong W.K."/>
            <person name="Hwang K.J."/>
        </authorList>
    </citation>
    <scope>NUCLEOTIDE SEQUENCE [LARGE SCALE GENOMIC DNA]</scope>
    <source>
        <strain evidence="7 8">32T</strain>
    </source>
</reference>
<protein>
    <recommendedName>
        <fullName evidence="4">DNA polymerase IV</fullName>
        <shortName evidence="4">Pol IV</shortName>
        <ecNumber evidence="4">2.7.7.7</ecNumber>
    </recommendedName>
</protein>